<reference evidence="3 4" key="1">
    <citation type="submission" date="2019-06" db="EMBL/GenBank/DDBJ databases">
        <title>Sequencing the genomes of 1000 actinobacteria strains.</title>
        <authorList>
            <person name="Klenk H.-P."/>
        </authorList>
    </citation>
    <scope>NUCLEOTIDE SEQUENCE [LARGE SCALE GENOMIC DNA]</scope>
    <source>
        <strain evidence="3 4">DSM 45928</strain>
    </source>
</reference>
<evidence type="ECO:0000313" key="4">
    <source>
        <dbReference type="Proteomes" id="UP000317043"/>
    </source>
</evidence>
<proteinExistence type="predicted"/>
<evidence type="ECO:0000256" key="1">
    <source>
        <dbReference type="SAM" id="MobiDB-lite"/>
    </source>
</evidence>
<evidence type="ECO:0000256" key="2">
    <source>
        <dbReference type="SAM" id="Phobius"/>
    </source>
</evidence>
<dbReference type="Proteomes" id="UP000317043">
    <property type="component" value="Unassembled WGS sequence"/>
</dbReference>
<protein>
    <submittedName>
        <fullName evidence="3">Uncharacterized protein DUF4383</fullName>
    </submittedName>
</protein>
<feature type="transmembrane region" description="Helical" evidence="2">
    <location>
        <begin position="85"/>
        <end position="105"/>
    </location>
</feature>
<evidence type="ECO:0000313" key="3">
    <source>
        <dbReference type="EMBL" id="TQL78235.1"/>
    </source>
</evidence>
<keyword evidence="4" id="KW-1185">Reference proteome</keyword>
<dbReference type="EMBL" id="VFOW01000001">
    <property type="protein sequence ID" value="TQL78235.1"/>
    <property type="molecule type" value="Genomic_DNA"/>
</dbReference>
<feature type="transmembrane region" description="Helical" evidence="2">
    <location>
        <begin position="60"/>
        <end position="78"/>
    </location>
</feature>
<gene>
    <name evidence="3" type="ORF">FB566_3817</name>
</gene>
<name>A0A543B067_9ACTN</name>
<comment type="caution">
    <text evidence="3">The sequence shown here is derived from an EMBL/GenBank/DDBJ whole genome shotgun (WGS) entry which is preliminary data.</text>
</comment>
<dbReference type="AlphaFoldDB" id="A0A543B067"/>
<sequence length="165" mass="17720">MDHLPINHPLRPLWRGLAFLAGVYIVVFGVIGFIEAQSAGLDWFAQTGLPSVMFLKANPAFSLMSIVVGAIVVIGALVGRNVDRWINLLAGTVFLLAGMGMMLVLRTDVNFFGFTMSACIASFILGLVMLTAGLYGRVGTVTEAEREEGRRHRHVGDNSGLVGDA</sequence>
<feature type="region of interest" description="Disordered" evidence="1">
    <location>
        <begin position="146"/>
        <end position="165"/>
    </location>
</feature>
<dbReference type="InParanoid" id="A0A543B067"/>
<dbReference type="Pfam" id="PF14325">
    <property type="entry name" value="DUF4383"/>
    <property type="match status" value="1"/>
</dbReference>
<keyword evidence="2" id="KW-0472">Membrane</keyword>
<keyword evidence="2" id="KW-1133">Transmembrane helix</keyword>
<keyword evidence="2" id="KW-0812">Transmembrane</keyword>
<accession>A0A543B067</accession>
<feature type="transmembrane region" description="Helical" evidence="2">
    <location>
        <begin position="12"/>
        <end position="34"/>
    </location>
</feature>
<organism evidence="3 4">
    <name type="scientific">Stackebrandtia endophytica</name>
    <dbReference type="NCBI Taxonomy" id="1496996"/>
    <lineage>
        <taxon>Bacteria</taxon>
        <taxon>Bacillati</taxon>
        <taxon>Actinomycetota</taxon>
        <taxon>Actinomycetes</taxon>
        <taxon>Glycomycetales</taxon>
        <taxon>Glycomycetaceae</taxon>
        <taxon>Stackebrandtia</taxon>
    </lineage>
</organism>
<dbReference type="RefSeq" id="WP_170183361.1">
    <property type="nucleotide sequence ID" value="NZ_JBHTGS010000004.1"/>
</dbReference>
<feature type="transmembrane region" description="Helical" evidence="2">
    <location>
        <begin position="111"/>
        <end position="136"/>
    </location>
</feature>